<reference evidence="3 4" key="1">
    <citation type="submission" date="2016-10" db="EMBL/GenBank/DDBJ databases">
        <authorList>
            <person name="de Groot N.N."/>
        </authorList>
    </citation>
    <scope>NUCLEOTIDE SEQUENCE [LARGE SCALE GENOMIC DNA]</scope>
    <source>
        <strain evidence="3 4">CGMCC 1.9157</strain>
    </source>
</reference>
<dbReference type="RefSeq" id="WP_090070046.1">
    <property type="nucleotide sequence ID" value="NZ_FOVR01000002.1"/>
</dbReference>
<protein>
    <recommendedName>
        <fullName evidence="2">DUF6460 domain-containing protein</fullName>
    </recommendedName>
</protein>
<gene>
    <name evidence="3" type="ORF">SAMN04488056_102522</name>
</gene>
<evidence type="ECO:0000259" key="2">
    <source>
        <dbReference type="Pfam" id="PF20061"/>
    </source>
</evidence>
<dbReference type="Pfam" id="PF20061">
    <property type="entry name" value="DUF6460"/>
    <property type="match status" value="1"/>
</dbReference>
<accession>A0A1I5D9E3</accession>
<evidence type="ECO:0000256" key="1">
    <source>
        <dbReference type="SAM" id="Phobius"/>
    </source>
</evidence>
<feature type="transmembrane region" description="Helical" evidence="1">
    <location>
        <begin position="64"/>
        <end position="85"/>
    </location>
</feature>
<organism evidence="3 4">
    <name type="scientific">Cohaesibacter marisflavi</name>
    <dbReference type="NCBI Taxonomy" id="655353"/>
    <lineage>
        <taxon>Bacteria</taxon>
        <taxon>Pseudomonadati</taxon>
        <taxon>Pseudomonadota</taxon>
        <taxon>Alphaproteobacteria</taxon>
        <taxon>Hyphomicrobiales</taxon>
        <taxon>Cohaesibacteraceae</taxon>
    </lineage>
</organism>
<evidence type="ECO:0000313" key="3">
    <source>
        <dbReference type="EMBL" id="SFN95832.1"/>
    </source>
</evidence>
<sequence>MTDSKLSRFFGGSPGPVILRLIGLSVVVGIVLSALNLHPRQVLTYLTSLVQHIYYMGFDAVHWAVEYFLLGALIVFPIWLIMRLLKVGRRDD</sequence>
<evidence type="ECO:0000313" key="4">
    <source>
        <dbReference type="Proteomes" id="UP000199236"/>
    </source>
</evidence>
<name>A0A1I5D9E3_9HYPH</name>
<keyword evidence="4" id="KW-1185">Reference proteome</keyword>
<dbReference type="InterPro" id="IPR045594">
    <property type="entry name" value="DUF6460"/>
</dbReference>
<keyword evidence="1" id="KW-0812">Transmembrane</keyword>
<proteinExistence type="predicted"/>
<dbReference type="EMBL" id="FOVR01000002">
    <property type="protein sequence ID" value="SFN95832.1"/>
    <property type="molecule type" value="Genomic_DNA"/>
</dbReference>
<dbReference type="STRING" id="655353.SAMN04488056_102522"/>
<keyword evidence="1" id="KW-0472">Membrane</keyword>
<keyword evidence="1" id="KW-1133">Transmembrane helix</keyword>
<dbReference type="AlphaFoldDB" id="A0A1I5D9E3"/>
<feature type="transmembrane region" description="Helical" evidence="1">
    <location>
        <begin position="17"/>
        <end position="35"/>
    </location>
</feature>
<dbReference type="Proteomes" id="UP000199236">
    <property type="component" value="Unassembled WGS sequence"/>
</dbReference>
<feature type="domain" description="DUF6460" evidence="2">
    <location>
        <begin position="53"/>
        <end position="88"/>
    </location>
</feature>
<dbReference type="OrthoDB" id="8480887at2"/>